<sequence length="72" mass="8626">MVNIICRQRCCRWSIVISLYLVFPKGTKIQDFLQSFLIILYNNNSLRQVTQTLFFLAKKTFGDRLCQFRNYP</sequence>
<proteinExistence type="predicted"/>
<accession>A0ABQ8J1X6</accession>
<comment type="caution">
    <text evidence="1">The sequence shown here is derived from an EMBL/GenBank/DDBJ whole genome shotgun (WGS) entry which is preliminary data.</text>
</comment>
<keyword evidence="2" id="KW-1185">Reference proteome</keyword>
<dbReference type="EMBL" id="NJHN03000090">
    <property type="protein sequence ID" value="KAH9416569.1"/>
    <property type="molecule type" value="Genomic_DNA"/>
</dbReference>
<organism evidence="1 2">
    <name type="scientific">Dermatophagoides pteronyssinus</name>
    <name type="common">European house dust mite</name>
    <dbReference type="NCBI Taxonomy" id="6956"/>
    <lineage>
        <taxon>Eukaryota</taxon>
        <taxon>Metazoa</taxon>
        <taxon>Ecdysozoa</taxon>
        <taxon>Arthropoda</taxon>
        <taxon>Chelicerata</taxon>
        <taxon>Arachnida</taxon>
        <taxon>Acari</taxon>
        <taxon>Acariformes</taxon>
        <taxon>Sarcoptiformes</taxon>
        <taxon>Astigmata</taxon>
        <taxon>Psoroptidia</taxon>
        <taxon>Analgoidea</taxon>
        <taxon>Pyroglyphidae</taxon>
        <taxon>Dermatophagoidinae</taxon>
        <taxon>Dermatophagoides</taxon>
    </lineage>
</organism>
<gene>
    <name evidence="1" type="ORF">DERP_009932</name>
</gene>
<name>A0ABQ8J1X6_DERPT</name>
<reference evidence="1 2" key="2">
    <citation type="journal article" date="2022" name="Mol. Biol. Evol.">
        <title>Comparative Genomics Reveals Insights into the Divergent Evolution of Astigmatic Mites and Household Pest Adaptations.</title>
        <authorList>
            <person name="Xiong Q."/>
            <person name="Wan A.T."/>
            <person name="Liu X."/>
            <person name="Fung C.S."/>
            <person name="Xiao X."/>
            <person name="Malainual N."/>
            <person name="Hou J."/>
            <person name="Wang L."/>
            <person name="Wang M."/>
            <person name="Yang K.Y."/>
            <person name="Cui Y."/>
            <person name="Leung E.L."/>
            <person name="Nong W."/>
            <person name="Shin S.K."/>
            <person name="Au S.W."/>
            <person name="Jeong K.Y."/>
            <person name="Chew F.T."/>
            <person name="Hui J.H."/>
            <person name="Leung T.F."/>
            <person name="Tungtrongchitr A."/>
            <person name="Zhong N."/>
            <person name="Liu Z."/>
            <person name="Tsui S.K."/>
        </authorList>
    </citation>
    <scope>NUCLEOTIDE SEQUENCE [LARGE SCALE GENOMIC DNA]</scope>
    <source>
        <strain evidence="1">Derp</strain>
    </source>
</reference>
<reference evidence="1 2" key="1">
    <citation type="journal article" date="2018" name="J. Allergy Clin. Immunol.">
        <title>High-quality assembly of Dermatophagoides pteronyssinus genome and transcriptome reveals a wide range of novel allergens.</title>
        <authorList>
            <person name="Liu X.Y."/>
            <person name="Yang K.Y."/>
            <person name="Wang M.Q."/>
            <person name="Kwok J.S."/>
            <person name="Zeng X."/>
            <person name="Yang Z."/>
            <person name="Xiao X.J."/>
            <person name="Lau C.P."/>
            <person name="Li Y."/>
            <person name="Huang Z.M."/>
            <person name="Ba J.G."/>
            <person name="Yim A.K."/>
            <person name="Ouyang C.Y."/>
            <person name="Ngai S.M."/>
            <person name="Chan T.F."/>
            <person name="Leung E.L."/>
            <person name="Liu L."/>
            <person name="Liu Z.G."/>
            <person name="Tsui S.K."/>
        </authorList>
    </citation>
    <scope>NUCLEOTIDE SEQUENCE [LARGE SCALE GENOMIC DNA]</scope>
    <source>
        <strain evidence="1">Derp</strain>
    </source>
</reference>
<dbReference type="Proteomes" id="UP000887458">
    <property type="component" value="Unassembled WGS sequence"/>
</dbReference>
<protein>
    <submittedName>
        <fullName evidence="1">Uncharacterized protein</fullName>
    </submittedName>
</protein>
<evidence type="ECO:0000313" key="1">
    <source>
        <dbReference type="EMBL" id="KAH9416569.1"/>
    </source>
</evidence>
<evidence type="ECO:0000313" key="2">
    <source>
        <dbReference type="Proteomes" id="UP000887458"/>
    </source>
</evidence>